<feature type="signal peptide" evidence="1">
    <location>
        <begin position="1"/>
        <end position="21"/>
    </location>
</feature>
<comment type="caution">
    <text evidence="2">The sequence shown here is derived from an EMBL/GenBank/DDBJ whole genome shotgun (WGS) entry which is preliminary data.</text>
</comment>
<evidence type="ECO:0000313" key="3">
    <source>
        <dbReference type="Proteomes" id="UP000658278"/>
    </source>
</evidence>
<proteinExistence type="predicted"/>
<keyword evidence="1" id="KW-0732">Signal</keyword>
<dbReference type="AlphaFoldDB" id="A0A934VDY7"/>
<keyword evidence="3" id="KW-1185">Reference proteome</keyword>
<reference evidence="2" key="1">
    <citation type="submission" date="2021-01" db="EMBL/GenBank/DDBJ databases">
        <title>Modified the classification status of verrucomicrobia.</title>
        <authorList>
            <person name="Feng X."/>
        </authorList>
    </citation>
    <scope>NUCLEOTIDE SEQUENCE</scope>
    <source>
        <strain evidence="2">KCTC 22201</strain>
    </source>
</reference>
<dbReference type="InterPro" id="IPR011990">
    <property type="entry name" value="TPR-like_helical_dom_sf"/>
</dbReference>
<evidence type="ECO:0000313" key="2">
    <source>
        <dbReference type="EMBL" id="MBK1826759.1"/>
    </source>
</evidence>
<feature type="chain" id="PRO_5036910314" description="TraB/GumN family protein" evidence="1">
    <location>
        <begin position="22"/>
        <end position="304"/>
    </location>
</feature>
<protein>
    <recommendedName>
        <fullName evidence="4">TraB/GumN family protein</fullName>
    </recommendedName>
</protein>
<accession>A0A934VDY7</accession>
<gene>
    <name evidence="2" type="ORF">JIN81_07000</name>
</gene>
<evidence type="ECO:0000256" key="1">
    <source>
        <dbReference type="SAM" id="SignalP"/>
    </source>
</evidence>
<dbReference type="EMBL" id="JAENII010000004">
    <property type="protein sequence ID" value="MBK1826759.1"/>
    <property type="molecule type" value="Genomic_DNA"/>
</dbReference>
<dbReference type="Proteomes" id="UP000658278">
    <property type="component" value="Unassembled WGS sequence"/>
</dbReference>
<dbReference type="Gene3D" id="1.25.40.10">
    <property type="entry name" value="Tetratricopeptide repeat domain"/>
    <property type="match status" value="1"/>
</dbReference>
<organism evidence="2 3">
    <name type="scientific">Haloferula rosea</name>
    <dbReference type="NCBI Taxonomy" id="490093"/>
    <lineage>
        <taxon>Bacteria</taxon>
        <taxon>Pseudomonadati</taxon>
        <taxon>Verrucomicrobiota</taxon>
        <taxon>Verrucomicrobiia</taxon>
        <taxon>Verrucomicrobiales</taxon>
        <taxon>Verrucomicrobiaceae</taxon>
        <taxon>Haloferula</taxon>
    </lineage>
</organism>
<name>A0A934VDY7_9BACT</name>
<dbReference type="RefSeq" id="WP_200278003.1">
    <property type="nucleotide sequence ID" value="NZ_JAENII010000004.1"/>
</dbReference>
<sequence length="304" mass="33982">MKSIIAPAFAATLLAATSAQAQGRFQQEALLINSPSEFEQVWIADANTTHFIYFATEQGVDTVKKLISAPAAIWLMEPAEYTEAMELFQARNYEEARTKFASVRETYKKLQEIPNNHSSLAAYYELELNKLDELKEVQDKFLPVDRDSLTRPHQLQQMEIYTLWDAVRTKDWSRLELLCREKLEEKMPGGQRAQVGYMLGLALEGQKKPIPAINAYNIGMTADTGASEVITNESALNALRLYTQDESVQLAIKLHGTPDEDDQSSGALRLAEAASLASLYQLTLGGGKALPGEYKDLLKYKPKD</sequence>
<evidence type="ECO:0008006" key="4">
    <source>
        <dbReference type="Google" id="ProtNLM"/>
    </source>
</evidence>